<comment type="function">
    <text evidence="3">Nucleotide-binding protein.</text>
</comment>
<dbReference type="STRING" id="626887.J057_01039"/>
<dbReference type="OrthoDB" id="9801447at2"/>
<evidence type="ECO:0000256" key="2">
    <source>
        <dbReference type="ARBA" id="ARBA00093450"/>
    </source>
</evidence>
<dbReference type="InterPro" id="IPR007551">
    <property type="entry name" value="YajQ/Smlt4090-like"/>
</dbReference>
<protein>
    <recommendedName>
        <fullName evidence="3">Nucleotide-binding protein J057_01039</fullName>
    </recommendedName>
</protein>
<reference evidence="4 5" key="1">
    <citation type="journal article" date="2013" name="Genome Announc.">
        <title>Genome Sequence of the Polycyclic Aromatic Hydrocarbon-Degrading Bacterium Strain Marinobacter nanhaiticus D15-8WT.</title>
        <authorList>
            <person name="Cui Z."/>
            <person name="Gao W."/>
            <person name="Li Q."/>
            <person name="Xu G."/>
            <person name="Zheng L."/>
        </authorList>
    </citation>
    <scope>NUCLEOTIDE SEQUENCE [LARGE SCALE GENOMIC DNA]</scope>
    <source>
        <strain evidence="4 5">D15-8W</strain>
    </source>
</reference>
<proteinExistence type="inferred from homology"/>
<dbReference type="HAMAP" id="MF_00632">
    <property type="entry name" value="UPF0234"/>
    <property type="match status" value="1"/>
</dbReference>
<dbReference type="FunFam" id="3.30.70.860:FF:000001">
    <property type="entry name" value="UPF0234 protein YajQ"/>
    <property type="match status" value="1"/>
</dbReference>
<keyword evidence="5" id="KW-1185">Reference proteome</keyword>
<dbReference type="Gene3D" id="3.30.70.990">
    <property type="entry name" value="YajQ-like, domain 2"/>
    <property type="match status" value="1"/>
</dbReference>
<accession>N6WZI5</accession>
<dbReference type="Pfam" id="PF04461">
    <property type="entry name" value="YajQ"/>
    <property type="match status" value="1"/>
</dbReference>
<dbReference type="Proteomes" id="UP000013165">
    <property type="component" value="Unassembled WGS sequence"/>
</dbReference>
<dbReference type="SUPFAM" id="SSF89963">
    <property type="entry name" value="YajQ-like"/>
    <property type="match status" value="2"/>
</dbReference>
<organism evidence="4 5">
    <name type="scientific">Marinobacter nanhaiticus D15-8W</name>
    <dbReference type="NCBI Taxonomy" id="626887"/>
    <lineage>
        <taxon>Bacteria</taxon>
        <taxon>Pseudomonadati</taxon>
        <taxon>Pseudomonadota</taxon>
        <taxon>Gammaproteobacteria</taxon>
        <taxon>Pseudomonadales</taxon>
        <taxon>Marinobacteraceae</taxon>
        <taxon>Marinobacter</taxon>
    </lineage>
</organism>
<dbReference type="Gene3D" id="3.30.70.860">
    <property type="match status" value="1"/>
</dbReference>
<dbReference type="EMBL" id="APLQ01000007">
    <property type="protein sequence ID" value="ENO16981.1"/>
    <property type="molecule type" value="Genomic_DNA"/>
</dbReference>
<evidence type="ECO:0000256" key="1">
    <source>
        <dbReference type="ARBA" id="ARBA00022741"/>
    </source>
</evidence>
<dbReference type="eggNOG" id="COG1666">
    <property type="taxonomic scope" value="Bacteria"/>
</dbReference>
<evidence type="ECO:0000256" key="3">
    <source>
        <dbReference type="HAMAP-Rule" id="MF_00632"/>
    </source>
</evidence>
<dbReference type="InterPro" id="IPR035570">
    <property type="entry name" value="UPF0234_N"/>
</dbReference>
<dbReference type="HOGENOM" id="CLU_099839_1_0_6"/>
<sequence length="160" mass="18237">MPSFDIVSEIDMHEVTNAVDQAKRELGNRWDFKNVEADIEQDDKGITLSAEQEFQLEQLLDMLRMAFAKRNVDTRALEESGDSKAGKLVKQHFTLRQGIETPDAKKIVKLLKDSKMKVQASIQGDKVRVTGKKRDDLQAAIALIKESDLDMPLQYNNFRD</sequence>
<gene>
    <name evidence="4" type="ORF">J057_01039</name>
</gene>
<dbReference type="PATRIC" id="fig|626887.3.peg.188"/>
<comment type="caution">
    <text evidence="4">The sequence shown here is derived from an EMBL/GenBank/DDBJ whole genome shotgun (WGS) entry which is preliminary data.</text>
</comment>
<dbReference type="NCBIfam" id="NF003819">
    <property type="entry name" value="PRK05412.1"/>
    <property type="match status" value="1"/>
</dbReference>
<dbReference type="GO" id="GO:0005829">
    <property type="term" value="C:cytosol"/>
    <property type="evidence" value="ECO:0007669"/>
    <property type="project" value="TreeGrafter"/>
</dbReference>
<dbReference type="PANTHER" id="PTHR30476">
    <property type="entry name" value="UPF0234 PROTEIN YAJQ"/>
    <property type="match status" value="1"/>
</dbReference>
<dbReference type="PANTHER" id="PTHR30476:SF0">
    <property type="entry name" value="UPF0234 PROTEIN YAJQ"/>
    <property type="match status" value="1"/>
</dbReference>
<name>N6WZI5_9GAMM</name>
<dbReference type="GO" id="GO:0000166">
    <property type="term" value="F:nucleotide binding"/>
    <property type="evidence" value="ECO:0007669"/>
    <property type="project" value="UniProtKB-UniRule"/>
</dbReference>
<dbReference type="InterPro" id="IPR035571">
    <property type="entry name" value="UPF0234-like_C"/>
</dbReference>
<evidence type="ECO:0000313" key="4">
    <source>
        <dbReference type="EMBL" id="ENO16981.1"/>
    </source>
</evidence>
<dbReference type="RefSeq" id="WP_004582754.1">
    <property type="nucleotide sequence ID" value="NZ_AP028878.1"/>
</dbReference>
<dbReference type="CDD" id="cd11740">
    <property type="entry name" value="YajQ_like"/>
    <property type="match status" value="1"/>
</dbReference>
<evidence type="ECO:0000313" key="5">
    <source>
        <dbReference type="Proteomes" id="UP000013165"/>
    </source>
</evidence>
<comment type="similarity">
    <text evidence="2 3">Belongs to the YajQ family.</text>
</comment>
<dbReference type="AlphaFoldDB" id="N6WZI5"/>
<dbReference type="InterPro" id="IPR036183">
    <property type="entry name" value="YajQ-like_sf"/>
</dbReference>
<keyword evidence="1 3" id="KW-0547">Nucleotide-binding</keyword>